<dbReference type="PANTHER" id="PTHR10622:SF10">
    <property type="entry name" value="HET DOMAIN-CONTAINING PROTEIN"/>
    <property type="match status" value="1"/>
</dbReference>
<dbReference type="PANTHER" id="PTHR10622">
    <property type="entry name" value="HET DOMAIN-CONTAINING PROTEIN"/>
    <property type="match status" value="1"/>
</dbReference>
<dbReference type="Pfam" id="PF06985">
    <property type="entry name" value="HET"/>
    <property type="match status" value="1"/>
</dbReference>
<organism evidence="2 3">
    <name type="scientific">Clonostachys chloroleuca</name>
    <dbReference type="NCBI Taxonomy" id="1926264"/>
    <lineage>
        <taxon>Eukaryota</taxon>
        <taxon>Fungi</taxon>
        <taxon>Dikarya</taxon>
        <taxon>Ascomycota</taxon>
        <taxon>Pezizomycotina</taxon>
        <taxon>Sordariomycetes</taxon>
        <taxon>Hypocreomycetidae</taxon>
        <taxon>Hypocreales</taxon>
        <taxon>Bionectriaceae</taxon>
        <taxon>Clonostachys</taxon>
    </lineage>
</organism>
<evidence type="ECO:0000313" key="2">
    <source>
        <dbReference type="EMBL" id="CAI6088252.1"/>
    </source>
</evidence>
<feature type="domain" description="Heterokaryon incompatibility" evidence="1">
    <location>
        <begin position="22"/>
        <end position="113"/>
    </location>
</feature>
<dbReference type="EMBL" id="CABFNP030000823">
    <property type="protein sequence ID" value="CAI6088252.1"/>
    <property type="molecule type" value="Genomic_DNA"/>
</dbReference>
<gene>
    <name evidence="2" type="ORF">CCHLO57077_00010707</name>
</gene>
<dbReference type="Proteomes" id="UP001160390">
    <property type="component" value="Unassembled WGS sequence"/>
</dbReference>
<dbReference type="InterPro" id="IPR010730">
    <property type="entry name" value="HET"/>
</dbReference>
<sequence length="565" mass="63652">MRLINVKTLKLEEFLDYETPPYASLSHTWGNDHDELSFRDAEIGKMDKSTGGWVKLDGCCRQAQQAGLGYAWIDTCCIDKTNLVELSEAINSMFRWYKRASVCYAYFDDDPREQESAFRGSRWFRRGWTLQELLAPKHLQFFDSKWNCLGTKRNLCDLVTEIISVPSQFLWGITDLHNASVAQRMSWAAQRHTKRREDIAHCLLGIFGVAMPMIYGEGGDQAFLRLQVQILKTSRDDSILAWDLSAKRQFNVISGLPIAGLILAAAPSHFANSGHIVPRGRAATSLNSLDIVGGSLRVHLALTTRGGQTLGLLGCGPEDDLEQVVGILLAQISPESSSEYARPGGHNSILLPMTSATHNRLDLVYIKNGGRIKTPADVNRCYWLYVDYALSKLGIELVDVIPRENWDRDRASLISRLKSNEDCKYPTLARFRHDKGNLLSADFVLAFESEVHRKLGEVHLYRVEAQCSVMKCQRSTGVEVVAEMFEYMKNRVSGNREAGNGSLNLRVAWQPVVRQPMFIIRLEEILCLRCESTDATLELERLDLMLEFVGILEAEGLSVAEEEKK</sequence>
<comment type="caution">
    <text evidence="2">The sequence shown here is derived from an EMBL/GenBank/DDBJ whole genome shotgun (WGS) entry which is preliminary data.</text>
</comment>
<dbReference type="AlphaFoldDB" id="A0AA35M0J5"/>
<proteinExistence type="predicted"/>
<evidence type="ECO:0000313" key="3">
    <source>
        <dbReference type="Proteomes" id="UP001160390"/>
    </source>
</evidence>
<name>A0AA35M0J5_9HYPO</name>
<keyword evidence="3" id="KW-1185">Reference proteome</keyword>
<accession>A0AA35M0J5</accession>
<evidence type="ECO:0000259" key="1">
    <source>
        <dbReference type="Pfam" id="PF06985"/>
    </source>
</evidence>
<reference evidence="2" key="1">
    <citation type="submission" date="2023-01" db="EMBL/GenBank/DDBJ databases">
        <authorList>
            <person name="Piombo E."/>
        </authorList>
    </citation>
    <scope>NUCLEOTIDE SEQUENCE</scope>
</reference>
<protein>
    <recommendedName>
        <fullName evidence="1">Heterokaryon incompatibility domain-containing protein</fullName>
    </recommendedName>
</protein>